<dbReference type="GO" id="GO:0006508">
    <property type="term" value="P:proteolysis"/>
    <property type="evidence" value="ECO:0007669"/>
    <property type="project" value="UniProtKB-KW"/>
</dbReference>
<dbReference type="KEGG" id="nei:BG910_00515"/>
<feature type="domain" description="Peptidase M16 C-terminal" evidence="8">
    <location>
        <begin position="202"/>
        <end position="370"/>
    </location>
</feature>
<feature type="signal peptide" evidence="6">
    <location>
        <begin position="1"/>
        <end position="20"/>
    </location>
</feature>
<proteinExistence type="inferred from homology"/>
<evidence type="ECO:0000256" key="5">
    <source>
        <dbReference type="ARBA" id="ARBA00023049"/>
    </source>
</evidence>
<dbReference type="GO" id="GO:0046872">
    <property type="term" value="F:metal ion binding"/>
    <property type="evidence" value="ECO:0007669"/>
    <property type="project" value="InterPro"/>
</dbReference>
<keyword evidence="3" id="KW-0378">Hydrolase</keyword>
<keyword evidence="2" id="KW-0645">Protease</keyword>
<dbReference type="PANTHER" id="PTHR43690:SF17">
    <property type="entry name" value="PROTEIN YHJJ"/>
    <property type="match status" value="1"/>
</dbReference>
<dbReference type="Pfam" id="PF00675">
    <property type="entry name" value="Peptidase_M16"/>
    <property type="match status" value="1"/>
</dbReference>
<evidence type="ECO:0000256" key="4">
    <source>
        <dbReference type="ARBA" id="ARBA00022833"/>
    </source>
</evidence>
<keyword evidence="6" id="KW-0732">Signal</keyword>
<dbReference type="InterPro" id="IPR011765">
    <property type="entry name" value="Pept_M16_N"/>
</dbReference>
<reference evidence="9 10" key="1">
    <citation type="submission" date="2017-06" db="EMBL/GenBank/DDBJ databases">
        <title>Neisseria chenwenguii sp. nov., isolated from the intestinal contents of Tibetan Plateau Pika in Yushu, Qinghai Province, China.</title>
        <authorList>
            <person name="Zhang G."/>
        </authorList>
    </citation>
    <scope>NUCLEOTIDE SEQUENCE [LARGE SCALE GENOMIC DNA]</scope>
    <source>
        <strain evidence="9 10">10023</strain>
    </source>
</reference>
<feature type="chain" id="PRO_5012849662" description="Peptidase M16" evidence="6">
    <location>
        <begin position="21"/>
        <end position="890"/>
    </location>
</feature>
<evidence type="ECO:0000256" key="3">
    <source>
        <dbReference type="ARBA" id="ARBA00022801"/>
    </source>
</evidence>
<gene>
    <name evidence="9" type="ORF">BG910_00515</name>
</gene>
<organism evidence="9 10">
    <name type="scientific">Neisseria chenwenguii</name>
    <dbReference type="NCBI Taxonomy" id="1853278"/>
    <lineage>
        <taxon>Bacteria</taxon>
        <taxon>Pseudomonadati</taxon>
        <taxon>Pseudomonadota</taxon>
        <taxon>Betaproteobacteria</taxon>
        <taxon>Neisseriales</taxon>
        <taxon>Neisseriaceae</taxon>
        <taxon>Neisseria</taxon>
    </lineage>
</organism>
<keyword evidence="10" id="KW-1185">Reference proteome</keyword>
<protein>
    <recommendedName>
        <fullName evidence="11">Peptidase M16</fullName>
    </recommendedName>
</protein>
<evidence type="ECO:0000259" key="7">
    <source>
        <dbReference type="Pfam" id="PF00675"/>
    </source>
</evidence>
<dbReference type="PANTHER" id="PTHR43690">
    <property type="entry name" value="NARDILYSIN"/>
    <property type="match status" value="1"/>
</dbReference>
<dbReference type="GO" id="GO:0008237">
    <property type="term" value="F:metallopeptidase activity"/>
    <property type="evidence" value="ECO:0007669"/>
    <property type="project" value="UniProtKB-KW"/>
</dbReference>
<sequence>MKPAALALLLSFSFSAPAYAAETVYATGRLANGFSYHIFKVPSAGKKLVTRLNVGVGAADENAGEEGIAHITEHMVFQPSPQNPEGLSKQLMRGGWVMGGHFNARTTYNDTRYMLTPPRGVKQLGEVLQVYRQILEPKAFAEGDWAKEKQVVLSEWRQQQTLQNRLNRRRHELTYKGARQGRYAPIGRLEAIQGASMKTASDFHKRWYAGNNAVLVVAGDVSIDRTVAEVQQIFGSLPAKELATRKAEEYEPVLQNGWHVGEIRDQDNTDSKLSLVFRFRKQPAQAYEEQSYQRLLDNFAAYIVNRRIGRSGQAVELKMDTLGRNTGALVLHSETAPEQQAEMLEVLRSLRQDILDNPATNEELAEYRKAVHSNLLPQAAALPDNLDKIVGMADDTLLAGLPLPTADIRTADRSQLYRINAKAVNQRIADWFNAPDKMIQVQPAAAEKIGLPALSKLDEAVKRPSENTADTSRAAPEFAESPAGKITAERRDAATDTLYLRLGNGDTATIRRLDAAGRKIHFKAVSRSGWFGGSGNVRYNRLSADVVSRAAPQGMSRTAFNQWKQQAGIAKYSLRLDGYHQTTDAQALEGALQPLLQLYRQYQTAPGFGGLGQAAKREEAAFKVAQNTKAAKLRQMQEEMRYGRSLMPSENPFAAIDEAALKRQWQQLAAAPTDYYFVSSLPSETVKQAVLQYLASIPRQTAATSVQPLQTGRHWQQAAAGRTDGAEIQAVSWQPLDAPNAATLSEIRLLNHFANARLKEELRSRNQSVYSVKFEAVPNFSQKRIETTLTFNTAANEAQSAWQAAQKVLHNLPDSIGFSQAAAMRKLAENLAERRKRSPDAMLDYMAAMGNSDGLSVPEFSRSSLRETAKLLWSAQNEQVLAVMPEGAGE</sequence>
<dbReference type="EMBL" id="CP022278">
    <property type="protein sequence ID" value="ASK26429.1"/>
    <property type="molecule type" value="Genomic_DNA"/>
</dbReference>
<accession>A0A220RYZ6</accession>
<evidence type="ECO:0000256" key="6">
    <source>
        <dbReference type="SAM" id="SignalP"/>
    </source>
</evidence>
<evidence type="ECO:0000259" key="8">
    <source>
        <dbReference type="Pfam" id="PF05193"/>
    </source>
</evidence>
<dbReference type="Proteomes" id="UP000198238">
    <property type="component" value="Chromosome"/>
</dbReference>
<comment type="similarity">
    <text evidence="1">Belongs to the peptidase M16 family.</text>
</comment>
<dbReference type="RefSeq" id="WP_089035152.1">
    <property type="nucleotide sequence ID" value="NZ_CP022278.1"/>
</dbReference>
<dbReference type="Pfam" id="PF05193">
    <property type="entry name" value="Peptidase_M16_C"/>
    <property type="match status" value="1"/>
</dbReference>
<evidence type="ECO:0000256" key="2">
    <source>
        <dbReference type="ARBA" id="ARBA00022670"/>
    </source>
</evidence>
<keyword evidence="4" id="KW-0862">Zinc</keyword>
<dbReference type="InterPro" id="IPR050626">
    <property type="entry name" value="Peptidase_M16"/>
</dbReference>
<feature type="domain" description="Peptidase M16 N-terminal" evidence="7">
    <location>
        <begin position="51"/>
        <end position="181"/>
    </location>
</feature>
<evidence type="ECO:0000256" key="1">
    <source>
        <dbReference type="ARBA" id="ARBA00007261"/>
    </source>
</evidence>
<dbReference type="SUPFAM" id="SSF63411">
    <property type="entry name" value="LuxS/MPP-like metallohydrolase"/>
    <property type="match status" value="1"/>
</dbReference>
<dbReference type="InterPro" id="IPR011249">
    <property type="entry name" value="Metalloenz_LuxS/M16"/>
</dbReference>
<evidence type="ECO:0000313" key="10">
    <source>
        <dbReference type="Proteomes" id="UP000198238"/>
    </source>
</evidence>
<keyword evidence="5" id="KW-0482">Metalloprotease</keyword>
<dbReference type="AlphaFoldDB" id="A0A220RYZ6"/>
<dbReference type="InterPro" id="IPR007863">
    <property type="entry name" value="Peptidase_M16_C"/>
</dbReference>
<name>A0A220RYZ6_9NEIS</name>
<evidence type="ECO:0000313" key="9">
    <source>
        <dbReference type="EMBL" id="ASK26429.1"/>
    </source>
</evidence>
<dbReference type="Gene3D" id="3.30.830.10">
    <property type="entry name" value="Metalloenzyme, LuxS/M16 peptidase-like"/>
    <property type="match status" value="2"/>
</dbReference>
<evidence type="ECO:0008006" key="11">
    <source>
        <dbReference type="Google" id="ProtNLM"/>
    </source>
</evidence>